<evidence type="ECO:0000256" key="3">
    <source>
        <dbReference type="ARBA" id="ARBA00022692"/>
    </source>
</evidence>
<feature type="transmembrane region" description="Helical" evidence="6">
    <location>
        <begin position="57"/>
        <end position="79"/>
    </location>
</feature>
<evidence type="ECO:0000256" key="6">
    <source>
        <dbReference type="RuleBase" id="RU361157"/>
    </source>
</evidence>
<dbReference type="Pfam" id="PF01061">
    <property type="entry name" value="ABC2_membrane"/>
    <property type="match status" value="1"/>
</dbReference>
<keyword evidence="9" id="KW-1185">Reference proteome</keyword>
<dbReference type="InterPro" id="IPR013525">
    <property type="entry name" value="ABC2_TM"/>
</dbReference>
<feature type="transmembrane region" description="Helical" evidence="6">
    <location>
        <begin position="221"/>
        <end position="243"/>
    </location>
</feature>
<dbReference type="EMBL" id="CP133548">
    <property type="protein sequence ID" value="WMS86298.1"/>
    <property type="molecule type" value="Genomic_DNA"/>
</dbReference>
<evidence type="ECO:0000256" key="1">
    <source>
        <dbReference type="ARBA" id="ARBA00004141"/>
    </source>
</evidence>
<sequence>MKVNTMTIYWLETRSEFLKTIRVPAFAIPSLIFPLIFYVFFGLLFNQGGNQYPAYLMATYGVFGVIGPALFSFGVGVAIEKDQGWLALKQASPMPISAYFLARTLTAMAFALFIILSLFILAAVWGGVKLTLAQWTGTLLTLLLGSLPFAALGLWLGLKLKGQAAPAIVNLIYLPMAFLSGLWLPINLLPEIIQQIAWIFPAFHLAQLTLAIQQQSLGFDWYLHVGILLLMTAVFLTLATRAFKAQY</sequence>
<keyword evidence="5 6" id="KW-0472">Membrane</keyword>
<dbReference type="PIRSF" id="PIRSF006648">
    <property type="entry name" value="DrrB"/>
    <property type="match status" value="1"/>
</dbReference>
<organism evidence="8 9">
    <name type="scientific">Pleionea litopenaei</name>
    <dbReference type="NCBI Taxonomy" id="3070815"/>
    <lineage>
        <taxon>Bacteria</taxon>
        <taxon>Pseudomonadati</taxon>
        <taxon>Pseudomonadota</taxon>
        <taxon>Gammaproteobacteria</taxon>
        <taxon>Oceanospirillales</taxon>
        <taxon>Pleioneaceae</taxon>
        <taxon>Pleionea</taxon>
    </lineage>
</organism>
<feature type="transmembrane region" description="Helical" evidence="6">
    <location>
        <begin position="21"/>
        <end position="45"/>
    </location>
</feature>
<comment type="subcellular location">
    <subcellularLocation>
        <location evidence="6">Cell inner membrane</location>
        <topology evidence="6">Multi-pass membrane protein</topology>
    </subcellularLocation>
    <subcellularLocation>
        <location evidence="1">Membrane</location>
        <topology evidence="1">Multi-pass membrane protein</topology>
    </subcellularLocation>
</comment>
<dbReference type="InterPro" id="IPR047817">
    <property type="entry name" value="ABC2_TM_bact-type"/>
</dbReference>
<keyword evidence="6" id="KW-0813">Transport</keyword>
<dbReference type="InterPro" id="IPR051784">
    <property type="entry name" value="Nod_factor_ABC_transporter"/>
</dbReference>
<feature type="domain" description="ABC transmembrane type-2" evidence="7">
    <location>
        <begin position="21"/>
        <end position="246"/>
    </location>
</feature>
<feature type="transmembrane region" description="Helical" evidence="6">
    <location>
        <begin position="132"/>
        <end position="156"/>
    </location>
</feature>
<evidence type="ECO:0000313" key="9">
    <source>
        <dbReference type="Proteomes" id="UP001239782"/>
    </source>
</evidence>
<evidence type="ECO:0000259" key="7">
    <source>
        <dbReference type="PROSITE" id="PS51012"/>
    </source>
</evidence>
<proteinExistence type="inferred from homology"/>
<dbReference type="KEGG" id="plei:Q9312_13825"/>
<dbReference type="GO" id="GO:0140359">
    <property type="term" value="F:ABC-type transporter activity"/>
    <property type="evidence" value="ECO:0007669"/>
    <property type="project" value="InterPro"/>
</dbReference>
<evidence type="ECO:0000256" key="4">
    <source>
        <dbReference type="ARBA" id="ARBA00022989"/>
    </source>
</evidence>
<name>A0AA51RRF9_9GAMM</name>
<dbReference type="PANTHER" id="PTHR43229:SF3">
    <property type="entry name" value="ABC-TYPE MULTIDRUG TRANSPORT SYSTEM, PERMEASE COMPONENT"/>
    <property type="match status" value="1"/>
</dbReference>
<dbReference type="AlphaFoldDB" id="A0AA51RRF9"/>
<dbReference type="GO" id="GO:0043190">
    <property type="term" value="C:ATP-binding cassette (ABC) transporter complex"/>
    <property type="evidence" value="ECO:0007669"/>
    <property type="project" value="InterPro"/>
</dbReference>
<evidence type="ECO:0000313" key="8">
    <source>
        <dbReference type="EMBL" id="WMS86298.1"/>
    </source>
</evidence>
<gene>
    <name evidence="8" type="ORF">Q9312_13825</name>
</gene>
<dbReference type="InterPro" id="IPR000412">
    <property type="entry name" value="ABC_2_transport"/>
</dbReference>
<comment type="similarity">
    <text evidence="2 6">Belongs to the ABC-2 integral membrane protein family.</text>
</comment>
<evidence type="ECO:0000256" key="5">
    <source>
        <dbReference type="ARBA" id="ARBA00023136"/>
    </source>
</evidence>
<dbReference type="PANTHER" id="PTHR43229">
    <property type="entry name" value="NODULATION PROTEIN J"/>
    <property type="match status" value="1"/>
</dbReference>
<evidence type="ECO:0000256" key="2">
    <source>
        <dbReference type="ARBA" id="ARBA00007783"/>
    </source>
</evidence>
<accession>A0AA51RRF9</accession>
<reference evidence="8 9" key="1">
    <citation type="submission" date="2023-08" db="EMBL/GenBank/DDBJ databases">
        <title>Pleionea litopenaei sp. nov., isolated from stomach of juvenile Litopenaeus vannamei.</title>
        <authorList>
            <person name="Rho A.M."/>
            <person name="Hwang C.Y."/>
        </authorList>
    </citation>
    <scope>NUCLEOTIDE SEQUENCE [LARGE SCALE GENOMIC DNA]</scope>
    <source>
        <strain evidence="8 9">HL-JVS1</strain>
    </source>
</reference>
<keyword evidence="3 6" id="KW-0812">Transmembrane</keyword>
<dbReference type="PROSITE" id="PS51012">
    <property type="entry name" value="ABC_TM2"/>
    <property type="match status" value="1"/>
</dbReference>
<keyword evidence="6" id="KW-1003">Cell membrane</keyword>
<keyword evidence="4 6" id="KW-1133">Transmembrane helix</keyword>
<protein>
    <recommendedName>
        <fullName evidence="6">Transport permease protein</fullName>
    </recommendedName>
</protein>
<dbReference type="Proteomes" id="UP001239782">
    <property type="component" value="Chromosome"/>
</dbReference>
<feature type="transmembrane region" description="Helical" evidence="6">
    <location>
        <begin position="168"/>
        <end position="186"/>
    </location>
</feature>
<dbReference type="RefSeq" id="WP_309201450.1">
    <property type="nucleotide sequence ID" value="NZ_CP133548.1"/>
</dbReference>
<feature type="transmembrane region" description="Helical" evidence="6">
    <location>
        <begin position="100"/>
        <end position="126"/>
    </location>
</feature>